<keyword evidence="1" id="KW-0812">Transmembrane</keyword>
<keyword evidence="3" id="KW-1185">Reference proteome</keyword>
<protein>
    <submittedName>
        <fullName evidence="2">Uncharacterized protein</fullName>
    </submittedName>
</protein>
<dbReference type="Proteomes" id="UP000543174">
    <property type="component" value="Unassembled WGS sequence"/>
</dbReference>
<organism evidence="2 3">
    <name type="scientific">Priestia aryabhattai</name>
    <name type="common">Bacillus aryabhattai</name>
    <dbReference type="NCBI Taxonomy" id="412384"/>
    <lineage>
        <taxon>Bacteria</taxon>
        <taxon>Bacillati</taxon>
        <taxon>Bacillota</taxon>
        <taxon>Bacilli</taxon>
        <taxon>Bacillales</taxon>
        <taxon>Bacillaceae</taxon>
        <taxon>Priestia</taxon>
    </lineage>
</organism>
<reference evidence="2" key="1">
    <citation type="submission" date="2020-08" db="EMBL/GenBank/DDBJ databases">
        <title>Functional genomics of gut bacteria from endangered species of beetles.</title>
        <authorList>
            <person name="Carlos-Shanley C."/>
        </authorList>
    </citation>
    <scope>NUCLEOTIDE SEQUENCE [LARGE SCALE GENOMIC DNA]</scope>
    <source>
        <strain evidence="2">S00060</strain>
    </source>
</reference>
<accession>A0A7W3NHM3</accession>
<gene>
    <name evidence="2" type="ORF">HNP21_006370</name>
</gene>
<name>A0A7W3NHM3_PRIAR</name>
<dbReference type="EMBL" id="JACJHT010000031">
    <property type="protein sequence ID" value="MBA9043179.1"/>
    <property type="molecule type" value="Genomic_DNA"/>
</dbReference>
<evidence type="ECO:0000256" key="1">
    <source>
        <dbReference type="SAM" id="Phobius"/>
    </source>
</evidence>
<sequence length="42" mass="4920">MNHKISSLFIPYLIVLSVPFITLLLTNYLVEVPLEKSRNKFK</sequence>
<proteinExistence type="predicted"/>
<feature type="transmembrane region" description="Helical" evidence="1">
    <location>
        <begin position="12"/>
        <end position="30"/>
    </location>
</feature>
<keyword evidence="1" id="KW-0472">Membrane</keyword>
<evidence type="ECO:0000313" key="2">
    <source>
        <dbReference type="EMBL" id="MBA9043179.1"/>
    </source>
</evidence>
<dbReference type="AlphaFoldDB" id="A0A7W3NHM3"/>
<keyword evidence="1" id="KW-1133">Transmembrane helix</keyword>
<evidence type="ECO:0000313" key="3">
    <source>
        <dbReference type="Proteomes" id="UP000543174"/>
    </source>
</evidence>
<comment type="caution">
    <text evidence="2">The sequence shown here is derived from an EMBL/GenBank/DDBJ whole genome shotgun (WGS) entry which is preliminary data.</text>
</comment>